<proteinExistence type="predicted"/>
<protein>
    <submittedName>
        <fullName evidence="1">Uncharacterized protein</fullName>
    </submittedName>
</protein>
<accession>A0A2R5FZF9</accession>
<dbReference type="AlphaFoldDB" id="A0A2R5FZF9"/>
<name>A0A2R5FZF9_NOSCO</name>
<dbReference type="Proteomes" id="UP000245124">
    <property type="component" value="Unassembled WGS sequence"/>
</dbReference>
<reference evidence="1 2" key="1">
    <citation type="submission" date="2017-06" db="EMBL/GenBank/DDBJ databases">
        <title>Genome sequencing of cyanobaciteial culture collection at National Institute for Environmental Studies (NIES).</title>
        <authorList>
            <person name="Hirose Y."/>
            <person name="Shimura Y."/>
            <person name="Fujisawa T."/>
            <person name="Nakamura Y."/>
            <person name="Kawachi M."/>
        </authorList>
    </citation>
    <scope>NUCLEOTIDE SEQUENCE [LARGE SCALE GENOMIC DNA]</scope>
    <source>
        <strain evidence="1 2">NIES-4072</strain>
    </source>
</reference>
<sequence>MINVKPNIHQGLGSHASLRDGNANDPTYKIYCSNLAVLRHYIYLDFFMQSNRIIIFKAFAKGLPNKKILDSLLWGEPKSLPWTTGARVPTP</sequence>
<keyword evidence="2" id="KW-1185">Reference proteome</keyword>
<evidence type="ECO:0000313" key="2">
    <source>
        <dbReference type="Proteomes" id="UP000245124"/>
    </source>
</evidence>
<dbReference type="EMBL" id="BDUD01000001">
    <property type="protein sequence ID" value="GBG21231.1"/>
    <property type="molecule type" value="Genomic_DNA"/>
</dbReference>
<gene>
    <name evidence="1" type="ORF">NIES4072_49150</name>
</gene>
<comment type="caution">
    <text evidence="1">The sequence shown here is derived from an EMBL/GenBank/DDBJ whole genome shotgun (WGS) entry which is preliminary data.</text>
</comment>
<organism evidence="1 2">
    <name type="scientific">Nostoc commune NIES-4072</name>
    <dbReference type="NCBI Taxonomy" id="2005467"/>
    <lineage>
        <taxon>Bacteria</taxon>
        <taxon>Bacillati</taxon>
        <taxon>Cyanobacteriota</taxon>
        <taxon>Cyanophyceae</taxon>
        <taxon>Nostocales</taxon>
        <taxon>Nostocaceae</taxon>
        <taxon>Nostoc</taxon>
    </lineage>
</organism>
<evidence type="ECO:0000313" key="1">
    <source>
        <dbReference type="EMBL" id="GBG21231.1"/>
    </source>
</evidence>